<dbReference type="InterPro" id="IPR017970">
    <property type="entry name" value="Homeobox_CS"/>
</dbReference>
<dbReference type="FunFam" id="1.10.10.60:FF:000142">
    <property type="entry name" value="homeobox protein OTX2 isoform X2"/>
    <property type="match status" value="1"/>
</dbReference>
<dbReference type="CDD" id="cd00086">
    <property type="entry name" value="homeodomain"/>
    <property type="match status" value="1"/>
</dbReference>
<dbReference type="GO" id="GO:0000978">
    <property type="term" value="F:RNA polymerase II cis-regulatory region sequence-specific DNA binding"/>
    <property type="evidence" value="ECO:0007669"/>
    <property type="project" value="TreeGrafter"/>
</dbReference>
<feature type="compositionally biased region" description="Basic residues" evidence="8">
    <location>
        <begin position="208"/>
        <end position="219"/>
    </location>
</feature>
<evidence type="ECO:0000256" key="8">
    <source>
        <dbReference type="SAM" id="MobiDB-lite"/>
    </source>
</evidence>
<dbReference type="SUPFAM" id="SSF46689">
    <property type="entry name" value="Homeodomain-like"/>
    <property type="match status" value="1"/>
</dbReference>
<dbReference type="InterPro" id="IPR001356">
    <property type="entry name" value="HD"/>
</dbReference>
<feature type="compositionally biased region" description="Low complexity" evidence="8">
    <location>
        <begin position="163"/>
        <end position="207"/>
    </location>
</feature>
<dbReference type="Pfam" id="PF00046">
    <property type="entry name" value="Homeodomain"/>
    <property type="match status" value="1"/>
</dbReference>
<proteinExistence type="evidence at transcript level"/>
<evidence type="ECO:0000256" key="6">
    <source>
        <dbReference type="PROSITE-ProRule" id="PRU00108"/>
    </source>
</evidence>
<feature type="region of interest" description="Disordered" evidence="8">
    <location>
        <begin position="124"/>
        <end position="236"/>
    </location>
</feature>
<reference evidence="10" key="1">
    <citation type="journal article" date="2019" name="Elife">
        <title>Embryo polarity in moth flies and mosquitoes relies on distinct old genes with localized transcript isoforms.</title>
        <authorList>
            <person name="Yoon Y."/>
            <person name="Klomp J."/>
            <person name="Martin-Martin I."/>
            <person name="Criscione F."/>
            <person name="Calvo E."/>
            <person name="Ribeiro J."/>
            <person name="Schmidt-Ott U."/>
        </authorList>
    </citation>
    <scope>NUCLEOTIDE SEQUENCE</scope>
</reference>
<dbReference type="PANTHER" id="PTHR45793">
    <property type="entry name" value="HOMEOBOX PROTEIN"/>
    <property type="match status" value="1"/>
</dbReference>
<name>A0A5P8HXG8_CLOAL</name>
<keyword evidence="3 6" id="KW-0238">DNA-binding</keyword>
<keyword evidence="5 6" id="KW-0539">Nucleus</keyword>
<dbReference type="PROSITE" id="PS50071">
    <property type="entry name" value="HOMEOBOX_2"/>
    <property type="match status" value="1"/>
</dbReference>
<protein>
    <submittedName>
        <fullName evidence="10">Orthodenticle</fullName>
    </submittedName>
</protein>
<evidence type="ECO:0000256" key="7">
    <source>
        <dbReference type="RuleBase" id="RU000682"/>
    </source>
</evidence>
<dbReference type="Gene3D" id="1.10.10.60">
    <property type="entry name" value="Homeodomain-like"/>
    <property type="match status" value="1"/>
</dbReference>
<feature type="DNA-binding region" description="Homeobox" evidence="6">
    <location>
        <begin position="66"/>
        <end position="125"/>
    </location>
</feature>
<evidence type="ECO:0000256" key="1">
    <source>
        <dbReference type="ARBA" id="ARBA00004123"/>
    </source>
</evidence>
<dbReference type="EMBL" id="MN122108">
    <property type="protein sequence ID" value="QFQ59533.1"/>
    <property type="molecule type" value="mRNA"/>
</dbReference>
<evidence type="ECO:0000256" key="4">
    <source>
        <dbReference type="ARBA" id="ARBA00023155"/>
    </source>
</evidence>
<keyword evidence="2" id="KW-0217">Developmental protein</keyword>
<accession>A0A5P8HXG8</accession>
<dbReference type="PANTHER" id="PTHR45793:SF5">
    <property type="entry name" value="HOMEOTIC PROTEIN OCELLILESS"/>
    <property type="match status" value="1"/>
</dbReference>
<feature type="compositionally biased region" description="Low complexity" evidence="8">
    <location>
        <begin position="220"/>
        <end position="236"/>
    </location>
</feature>
<dbReference type="SMART" id="SM00389">
    <property type="entry name" value="HOX"/>
    <property type="match status" value="1"/>
</dbReference>
<evidence type="ECO:0000256" key="3">
    <source>
        <dbReference type="ARBA" id="ARBA00023125"/>
    </source>
</evidence>
<feature type="region of interest" description="Disordered" evidence="8">
    <location>
        <begin position="1"/>
        <end position="39"/>
    </location>
</feature>
<evidence type="ECO:0000256" key="2">
    <source>
        <dbReference type="ARBA" id="ARBA00022473"/>
    </source>
</evidence>
<keyword evidence="4 6" id="KW-0371">Homeobox</keyword>
<dbReference type="GO" id="GO:0000981">
    <property type="term" value="F:DNA-binding transcription factor activity, RNA polymerase II-specific"/>
    <property type="evidence" value="ECO:0007669"/>
    <property type="project" value="InterPro"/>
</dbReference>
<organism evidence="10">
    <name type="scientific">Clogmia albipunctata</name>
    <name type="common">Mothmidge</name>
    <dbReference type="NCBI Taxonomy" id="85120"/>
    <lineage>
        <taxon>Eukaryota</taxon>
        <taxon>Metazoa</taxon>
        <taxon>Ecdysozoa</taxon>
        <taxon>Arthropoda</taxon>
        <taxon>Hexapoda</taxon>
        <taxon>Insecta</taxon>
        <taxon>Pterygota</taxon>
        <taxon>Neoptera</taxon>
        <taxon>Endopterygota</taxon>
        <taxon>Diptera</taxon>
        <taxon>Nematocera</taxon>
        <taxon>Psychodoidea</taxon>
        <taxon>Psychodidae</taxon>
        <taxon>Clogmia</taxon>
    </lineage>
</organism>
<evidence type="ECO:0000313" key="10">
    <source>
        <dbReference type="EMBL" id="QFQ59533.1"/>
    </source>
</evidence>
<dbReference type="InterPro" id="IPR009057">
    <property type="entry name" value="Homeodomain-like_sf"/>
</dbReference>
<feature type="compositionally biased region" description="Low complexity" evidence="8">
    <location>
        <begin position="128"/>
        <end position="155"/>
    </location>
</feature>
<dbReference type="AlphaFoldDB" id="A0A5P8HXG8"/>
<feature type="domain" description="Homeobox" evidence="9">
    <location>
        <begin position="64"/>
        <end position="124"/>
    </location>
</feature>
<evidence type="ECO:0000256" key="5">
    <source>
        <dbReference type="ARBA" id="ARBA00023242"/>
    </source>
</evidence>
<dbReference type="PROSITE" id="PS00027">
    <property type="entry name" value="HOMEOBOX_1"/>
    <property type="match status" value="1"/>
</dbReference>
<evidence type="ECO:0000259" key="9">
    <source>
        <dbReference type="PROSITE" id="PS50071"/>
    </source>
</evidence>
<comment type="subcellular location">
    <subcellularLocation>
        <location evidence="1 6 7">Nucleus</location>
    </subcellularLocation>
</comment>
<sequence length="457" mass="48841">MAGFLKSGDLGPHPHSYGAPHPHHTHPHGPLPPGMPMSSLGPFGLPHGLDAVGFPQGMWGVNPRKQRRERTTFTRAQLDVLESLFGKTRYPDIFMREEVALKINLPESRVQVWFKNRRAKCRQQLQQNSTSSSSNLNSSKSSSSSSSTNASNAVSRHGQTGNSSSSSANKNSSSASTKLASLNKLSGGGSANNSSSSSSNNNSSNHLNHNHHQNNHHHANSGQNSSPILPITPTTSVSPPINVICKKEITSPYHNNSNQSGQLEAGNLTKGYIDGATSASLQNAGKVDSDLIGPLNNGLLGSSIGNNHNNNLNPYANLNARLGQSGSGGSGGAGNLTPLGSNSSIMTTPSPPITPQASHNPLSYVPNHESYNFWHNHQYNHQYPNNYQTPTSYYTQMDYFNNQTGQSNYNMGHSGYATTNFGLTSGTSLTGAMTAAQTFSPNGLDYMSPQDKYVNMV</sequence>
<dbReference type="GO" id="GO:0005634">
    <property type="term" value="C:nucleus"/>
    <property type="evidence" value="ECO:0007669"/>
    <property type="project" value="UniProtKB-SubCell"/>
</dbReference>